<feature type="non-terminal residue" evidence="1">
    <location>
        <position position="206"/>
    </location>
</feature>
<dbReference type="RefSeq" id="WP_146604661.1">
    <property type="nucleotide sequence ID" value="NZ_NPEX01000387.1"/>
</dbReference>
<dbReference type="EMBL" id="NPEX01000387">
    <property type="protein sequence ID" value="RAI38085.1"/>
    <property type="molecule type" value="Genomic_DNA"/>
</dbReference>
<keyword evidence="2" id="KW-1185">Reference proteome</keyword>
<name>A0A327KKU4_9BRAD</name>
<dbReference type="OrthoDB" id="9794124at2"/>
<dbReference type="AlphaFoldDB" id="A0A327KKU4"/>
<dbReference type="Proteomes" id="UP000249130">
    <property type="component" value="Unassembled WGS sequence"/>
</dbReference>
<evidence type="ECO:0000313" key="2">
    <source>
        <dbReference type="Proteomes" id="UP000249130"/>
    </source>
</evidence>
<gene>
    <name evidence="1" type="ORF">CH341_28475</name>
</gene>
<reference evidence="1 2" key="1">
    <citation type="submission" date="2017-07" db="EMBL/GenBank/DDBJ databases">
        <title>Draft Genome Sequences of Select Purple Nonsulfur Bacteria.</title>
        <authorList>
            <person name="Lasarre B."/>
            <person name="Mckinlay J.B."/>
        </authorList>
    </citation>
    <scope>NUCLEOTIDE SEQUENCE [LARGE SCALE GENOMIC DNA]</scope>
    <source>
        <strain evidence="1 2">DSM 5909</strain>
    </source>
</reference>
<proteinExistence type="predicted"/>
<organism evidence="1 2">
    <name type="scientific">Rhodoplanes roseus</name>
    <dbReference type="NCBI Taxonomy" id="29409"/>
    <lineage>
        <taxon>Bacteria</taxon>
        <taxon>Pseudomonadati</taxon>
        <taxon>Pseudomonadota</taxon>
        <taxon>Alphaproteobacteria</taxon>
        <taxon>Hyphomicrobiales</taxon>
        <taxon>Nitrobacteraceae</taxon>
        <taxon>Rhodoplanes</taxon>
    </lineage>
</organism>
<comment type="caution">
    <text evidence="1">The sequence shown here is derived from an EMBL/GenBank/DDBJ whole genome shotgun (WGS) entry which is preliminary data.</text>
</comment>
<evidence type="ECO:0000313" key="1">
    <source>
        <dbReference type="EMBL" id="RAI38085.1"/>
    </source>
</evidence>
<protein>
    <submittedName>
        <fullName evidence="1">Uncharacterized protein</fullName>
    </submittedName>
</protein>
<accession>A0A327KKU4</accession>
<sequence length="206" mass="22331">MRIAVHAPTLAAPPIGEAEQLRRLEIACARRGWALLRAADTAAIEAFGPDLVLAEGVRVPKLTPVPTLGLMSDPLEIWDGGDQSLEAIVSWDGHLFADPDTRRQVRDLVAPVPARFVEGRWFPSCPSVPLPTAPRDGLAWLDIERDGPRDRDILVALARQGGLQRYGLSGAAEPPGLPPRRVLPADGESVVRELGRRAAALCRRSR</sequence>